<dbReference type="Proteomes" id="UP001255601">
    <property type="component" value="Unassembled WGS sequence"/>
</dbReference>
<accession>A0AAJ2BBC5</accession>
<protein>
    <submittedName>
        <fullName evidence="9">EmrB/QacA subfamily drug resistance transporter</fullName>
    </submittedName>
</protein>
<feature type="transmembrane region" description="Helical" evidence="7">
    <location>
        <begin position="52"/>
        <end position="73"/>
    </location>
</feature>
<dbReference type="InterPro" id="IPR036259">
    <property type="entry name" value="MFS_trans_sf"/>
</dbReference>
<dbReference type="SUPFAM" id="SSF103473">
    <property type="entry name" value="MFS general substrate transporter"/>
    <property type="match status" value="1"/>
</dbReference>
<organism evidence="9 10">
    <name type="scientific">Agrobacterium larrymoorei</name>
    <dbReference type="NCBI Taxonomy" id="160699"/>
    <lineage>
        <taxon>Bacteria</taxon>
        <taxon>Pseudomonadati</taxon>
        <taxon>Pseudomonadota</taxon>
        <taxon>Alphaproteobacteria</taxon>
        <taxon>Hyphomicrobiales</taxon>
        <taxon>Rhizobiaceae</taxon>
        <taxon>Rhizobium/Agrobacterium group</taxon>
        <taxon>Agrobacterium</taxon>
    </lineage>
</organism>
<keyword evidence="2" id="KW-0813">Transport</keyword>
<name>A0AAJ2BBC5_9HYPH</name>
<comment type="subcellular location">
    <subcellularLocation>
        <location evidence="1">Cell membrane</location>
        <topology evidence="1">Multi-pass membrane protein</topology>
    </subcellularLocation>
</comment>
<dbReference type="Pfam" id="PF07690">
    <property type="entry name" value="MFS_1"/>
    <property type="match status" value="2"/>
</dbReference>
<dbReference type="InterPro" id="IPR011701">
    <property type="entry name" value="MFS"/>
</dbReference>
<keyword evidence="3" id="KW-1003">Cell membrane</keyword>
<comment type="caution">
    <text evidence="9">The sequence shown here is derived from an EMBL/GenBank/DDBJ whole genome shotgun (WGS) entry which is preliminary data.</text>
</comment>
<dbReference type="GO" id="GO:0022857">
    <property type="term" value="F:transmembrane transporter activity"/>
    <property type="evidence" value="ECO:0007669"/>
    <property type="project" value="InterPro"/>
</dbReference>
<sequence length="473" mass="49937">MSQQPRPSGEGSLLLLSLSISVAFLMETLDSTIIVPAIPAMAADFGVEPLRINLAISLYLVALAAMIPASGWLADRFGAKRIFLWAMAGFMVASIGAALSVSLEMLVGMRILQAVAGALMTPVGRLLLIRSVRKEELAAAIGWMSMPALVGPVLGPLVGGYIVTYASWPWIFLVKMPFGIAGVILAARMLPPDRPHPPGSFDVAGFVYCAVCLGAAQLLLDQLVHVFLPVPAIATLFAAIPVMAVAFLWHSRRRQRPALDLTLLRLPLFRVGFFAGGLSRLGLNALPFLLQLQLQLGFGWSAARAGWIVFIVAAGALVFKPLMRRVLAAFGFRTTLSVNALLGGAIAAILASVGQQTPAVAIGVLVFGFGLCRSLQFNTVNTLLFAEIPSERQSASTALGGVGQQLSMGLGISVAAVLVAQFQNAGFTVPSQAMSSAMFVVAGLTAISGLLFLRLHPADGAVVSRHRIYIQKS</sequence>
<feature type="transmembrane region" description="Helical" evidence="7">
    <location>
        <begin position="298"/>
        <end position="319"/>
    </location>
</feature>
<evidence type="ECO:0000256" key="4">
    <source>
        <dbReference type="ARBA" id="ARBA00022692"/>
    </source>
</evidence>
<evidence type="ECO:0000256" key="5">
    <source>
        <dbReference type="ARBA" id="ARBA00022989"/>
    </source>
</evidence>
<evidence type="ECO:0000313" key="9">
    <source>
        <dbReference type="EMBL" id="MDR6099906.1"/>
    </source>
</evidence>
<dbReference type="AlphaFoldDB" id="A0AAJ2BBC5"/>
<keyword evidence="6 7" id="KW-0472">Membrane</keyword>
<dbReference type="PANTHER" id="PTHR42718:SF46">
    <property type="entry name" value="BLR6921 PROTEIN"/>
    <property type="match status" value="1"/>
</dbReference>
<feature type="transmembrane region" description="Helical" evidence="7">
    <location>
        <begin position="82"/>
        <end position="101"/>
    </location>
</feature>
<reference evidence="9" key="1">
    <citation type="submission" date="2023-08" db="EMBL/GenBank/DDBJ databases">
        <title>Functional and genomic diversity of the sorghum phyllosphere microbiome.</title>
        <authorList>
            <person name="Shade A."/>
        </authorList>
    </citation>
    <scope>NUCLEOTIDE SEQUENCE</scope>
    <source>
        <strain evidence="9">SORGH_AS_0974</strain>
    </source>
</reference>
<feature type="transmembrane region" description="Helical" evidence="7">
    <location>
        <begin position="168"/>
        <end position="187"/>
    </location>
</feature>
<evidence type="ECO:0000256" key="7">
    <source>
        <dbReference type="SAM" id="Phobius"/>
    </source>
</evidence>
<dbReference type="Gene3D" id="1.20.1250.20">
    <property type="entry name" value="MFS general substrate transporter like domains"/>
    <property type="match status" value="1"/>
</dbReference>
<evidence type="ECO:0000313" key="10">
    <source>
        <dbReference type="Proteomes" id="UP001255601"/>
    </source>
</evidence>
<evidence type="ECO:0000256" key="1">
    <source>
        <dbReference type="ARBA" id="ARBA00004651"/>
    </source>
</evidence>
<feature type="transmembrane region" description="Helical" evidence="7">
    <location>
        <begin position="434"/>
        <end position="455"/>
    </location>
</feature>
<keyword evidence="4 7" id="KW-0812">Transmembrane</keyword>
<feature type="transmembrane region" description="Helical" evidence="7">
    <location>
        <begin position="107"/>
        <end position="128"/>
    </location>
</feature>
<keyword evidence="5 7" id="KW-1133">Transmembrane helix</keyword>
<feature type="transmembrane region" description="Helical" evidence="7">
    <location>
        <begin position="140"/>
        <end position="162"/>
    </location>
</feature>
<dbReference type="RefSeq" id="WP_309769037.1">
    <property type="nucleotide sequence ID" value="NZ_JAVIZC010000001.1"/>
</dbReference>
<dbReference type="PANTHER" id="PTHR42718">
    <property type="entry name" value="MAJOR FACILITATOR SUPERFAMILY MULTIDRUG TRANSPORTER MFSC"/>
    <property type="match status" value="1"/>
</dbReference>
<evidence type="ECO:0000259" key="8">
    <source>
        <dbReference type="PROSITE" id="PS50850"/>
    </source>
</evidence>
<feature type="transmembrane region" description="Helical" evidence="7">
    <location>
        <begin position="326"/>
        <end position="353"/>
    </location>
</feature>
<proteinExistence type="predicted"/>
<gene>
    <name evidence="9" type="ORF">QE369_000084</name>
</gene>
<dbReference type="Gene3D" id="1.20.1720.10">
    <property type="entry name" value="Multidrug resistance protein D"/>
    <property type="match status" value="1"/>
</dbReference>
<evidence type="ECO:0000256" key="3">
    <source>
        <dbReference type="ARBA" id="ARBA00022475"/>
    </source>
</evidence>
<dbReference type="GO" id="GO:0005886">
    <property type="term" value="C:plasma membrane"/>
    <property type="evidence" value="ECO:0007669"/>
    <property type="project" value="UniProtKB-SubCell"/>
</dbReference>
<feature type="transmembrane region" description="Helical" evidence="7">
    <location>
        <begin position="398"/>
        <end position="422"/>
    </location>
</feature>
<dbReference type="EMBL" id="JAVIZC010000001">
    <property type="protein sequence ID" value="MDR6099906.1"/>
    <property type="molecule type" value="Genomic_DNA"/>
</dbReference>
<dbReference type="PROSITE" id="PS50850">
    <property type="entry name" value="MFS"/>
    <property type="match status" value="1"/>
</dbReference>
<feature type="transmembrane region" description="Helical" evidence="7">
    <location>
        <begin position="359"/>
        <end position="386"/>
    </location>
</feature>
<dbReference type="InterPro" id="IPR020846">
    <property type="entry name" value="MFS_dom"/>
</dbReference>
<feature type="transmembrane region" description="Helical" evidence="7">
    <location>
        <begin position="199"/>
        <end position="220"/>
    </location>
</feature>
<feature type="transmembrane region" description="Helical" evidence="7">
    <location>
        <begin position="226"/>
        <end position="249"/>
    </location>
</feature>
<evidence type="ECO:0000256" key="6">
    <source>
        <dbReference type="ARBA" id="ARBA00023136"/>
    </source>
</evidence>
<evidence type="ECO:0000256" key="2">
    <source>
        <dbReference type="ARBA" id="ARBA00022448"/>
    </source>
</evidence>
<feature type="domain" description="Major facilitator superfamily (MFS) profile" evidence="8">
    <location>
        <begin position="16"/>
        <end position="460"/>
    </location>
</feature>